<sequence length="53" mass="5387">MPKEIIVEVVAILAIAGLITVAMLQGINGVLLSIGTAAIAGLAGYTIPKIKKK</sequence>
<keyword evidence="1" id="KW-0472">Membrane</keyword>
<proteinExistence type="predicted"/>
<evidence type="ECO:0000313" key="2">
    <source>
        <dbReference type="EMBL" id="GAI02702.1"/>
    </source>
</evidence>
<keyword evidence="1" id="KW-1133">Transmembrane helix</keyword>
<accession>X1K6Q4</accession>
<evidence type="ECO:0000256" key="1">
    <source>
        <dbReference type="SAM" id="Phobius"/>
    </source>
</evidence>
<reference evidence="2" key="1">
    <citation type="journal article" date="2014" name="Front. Microbiol.">
        <title>High frequency of phylogenetically diverse reductive dehalogenase-homologous genes in deep subseafloor sedimentary metagenomes.</title>
        <authorList>
            <person name="Kawai M."/>
            <person name="Futagami T."/>
            <person name="Toyoda A."/>
            <person name="Takaki Y."/>
            <person name="Nishi S."/>
            <person name="Hori S."/>
            <person name="Arai W."/>
            <person name="Tsubouchi T."/>
            <person name="Morono Y."/>
            <person name="Uchiyama I."/>
            <person name="Ito T."/>
            <person name="Fujiyama A."/>
            <person name="Inagaki F."/>
            <person name="Takami H."/>
        </authorList>
    </citation>
    <scope>NUCLEOTIDE SEQUENCE</scope>
    <source>
        <strain evidence="2">Expedition CK06-06</strain>
    </source>
</reference>
<dbReference type="AlphaFoldDB" id="X1K6Q4"/>
<protein>
    <submittedName>
        <fullName evidence="2">Uncharacterized protein</fullName>
    </submittedName>
</protein>
<keyword evidence="1" id="KW-0812">Transmembrane</keyword>
<name>X1K6Q4_9ZZZZ</name>
<feature type="transmembrane region" description="Helical" evidence="1">
    <location>
        <begin position="5"/>
        <end position="24"/>
    </location>
</feature>
<feature type="transmembrane region" description="Helical" evidence="1">
    <location>
        <begin position="30"/>
        <end position="47"/>
    </location>
</feature>
<comment type="caution">
    <text evidence="2">The sequence shown here is derived from an EMBL/GenBank/DDBJ whole genome shotgun (WGS) entry which is preliminary data.</text>
</comment>
<gene>
    <name evidence="2" type="ORF">S06H3_20933</name>
</gene>
<dbReference type="EMBL" id="BARV01010911">
    <property type="protein sequence ID" value="GAI02702.1"/>
    <property type="molecule type" value="Genomic_DNA"/>
</dbReference>
<organism evidence="2">
    <name type="scientific">marine sediment metagenome</name>
    <dbReference type="NCBI Taxonomy" id="412755"/>
    <lineage>
        <taxon>unclassified sequences</taxon>
        <taxon>metagenomes</taxon>
        <taxon>ecological metagenomes</taxon>
    </lineage>
</organism>